<dbReference type="InParanoid" id="A0A4Q1BMB3"/>
<reference evidence="1 2" key="1">
    <citation type="submission" date="2016-06" db="EMBL/GenBank/DDBJ databases">
        <title>Evolution of pathogenesis and genome organization in the Tremellales.</title>
        <authorList>
            <person name="Cuomo C."/>
            <person name="Litvintseva A."/>
            <person name="Heitman J."/>
            <person name="Chen Y."/>
            <person name="Sun S."/>
            <person name="Springer D."/>
            <person name="Dromer F."/>
            <person name="Young S."/>
            <person name="Zeng Q."/>
            <person name="Chapman S."/>
            <person name="Gujja S."/>
            <person name="Saif S."/>
            <person name="Birren B."/>
        </authorList>
    </citation>
    <scope>NUCLEOTIDE SEQUENCE [LARGE SCALE GENOMIC DNA]</scope>
    <source>
        <strain evidence="1 2">ATCC 28783</strain>
    </source>
</reference>
<dbReference type="Proteomes" id="UP000289152">
    <property type="component" value="Unassembled WGS sequence"/>
</dbReference>
<gene>
    <name evidence="1" type="ORF">M231_03799</name>
</gene>
<keyword evidence="2" id="KW-1185">Reference proteome</keyword>
<accession>A0A4Q1BMB3</accession>
<dbReference type="AlphaFoldDB" id="A0A4Q1BMB3"/>
<comment type="caution">
    <text evidence="1">The sequence shown here is derived from an EMBL/GenBank/DDBJ whole genome shotgun (WGS) entry which is preliminary data.</text>
</comment>
<name>A0A4Q1BMB3_TREME</name>
<sequence length="101" mass="11503">MNASANPIQSDGLDVLNLGLVVLNKERPFVMTCKVKSKPFKQLQFRAIPYSRERPAKFNNGVEKIAKGVKRVEGDFAMMQATDWEKFVHYSSEYENIVIGH</sequence>
<proteinExistence type="predicted"/>
<organism evidence="1 2">
    <name type="scientific">Tremella mesenterica</name>
    <name type="common">Jelly fungus</name>
    <dbReference type="NCBI Taxonomy" id="5217"/>
    <lineage>
        <taxon>Eukaryota</taxon>
        <taxon>Fungi</taxon>
        <taxon>Dikarya</taxon>
        <taxon>Basidiomycota</taxon>
        <taxon>Agaricomycotina</taxon>
        <taxon>Tremellomycetes</taxon>
        <taxon>Tremellales</taxon>
        <taxon>Tremellaceae</taxon>
        <taxon>Tremella</taxon>
    </lineage>
</organism>
<evidence type="ECO:0000313" key="1">
    <source>
        <dbReference type="EMBL" id="RXK38954.1"/>
    </source>
</evidence>
<dbReference type="VEuPathDB" id="FungiDB:TREMEDRAFT_61467"/>
<dbReference type="EMBL" id="SDIL01000039">
    <property type="protein sequence ID" value="RXK38954.1"/>
    <property type="molecule type" value="Genomic_DNA"/>
</dbReference>
<protein>
    <submittedName>
        <fullName evidence="1">Uncharacterized protein</fullName>
    </submittedName>
</protein>
<evidence type="ECO:0000313" key="2">
    <source>
        <dbReference type="Proteomes" id="UP000289152"/>
    </source>
</evidence>